<gene>
    <name evidence="2" type="ORF">Vau01_034240</name>
</gene>
<protein>
    <submittedName>
        <fullName evidence="2">Uncharacterized protein</fullName>
    </submittedName>
</protein>
<reference evidence="2" key="1">
    <citation type="submission" date="2021-01" db="EMBL/GenBank/DDBJ databases">
        <title>Whole genome shotgun sequence of Virgisporangium aurantiacum NBRC 16421.</title>
        <authorList>
            <person name="Komaki H."/>
            <person name="Tamura T."/>
        </authorList>
    </citation>
    <scope>NUCLEOTIDE SEQUENCE</scope>
    <source>
        <strain evidence="2">NBRC 16421</strain>
    </source>
</reference>
<sequence length="167" mass="18364">MSQRILRELREVSALLAERSAGIRYGWWTGRTDDPDFVAAARRVKDDLATAAHALGPEMPRPVWVNLGVFAVAHALFIGVLVAVTDPGRPLVILAAVGAFVGVYDLASWWSMRRAAARPVPAAHDVDVSELRARLTGVLDRLDRDNDKAARTAAVEIERALMWIEDE</sequence>
<dbReference type="Proteomes" id="UP000612585">
    <property type="component" value="Unassembled WGS sequence"/>
</dbReference>
<dbReference type="RefSeq" id="WP_203993364.1">
    <property type="nucleotide sequence ID" value="NZ_BOPG01000022.1"/>
</dbReference>
<dbReference type="AlphaFoldDB" id="A0A8J3Z414"/>
<feature type="transmembrane region" description="Helical" evidence="1">
    <location>
        <begin position="91"/>
        <end position="110"/>
    </location>
</feature>
<feature type="transmembrane region" description="Helical" evidence="1">
    <location>
        <begin position="63"/>
        <end position="85"/>
    </location>
</feature>
<evidence type="ECO:0000256" key="1">
    <source>
        <dbReference type="SAM" id="Phobius"/>
    </source>
</evidence>
<keyword evidence="1" id="KW-0812">Transmembrane</keyword>
<keyword evidence="1" id="KW-1133">Transmembrane helix</keyword>
<accession>A0A8J3Z414</accession>
<keyword evidence="3" id="KW-1185">Reference proteome</keyword>
<dbReference type="EMBL" id="BOPG01000022">
    <property type="protein sequence ID" value="GIJ55908.1"/>
    <property type="molecule type" value="Genomic_DNA"/>
</dbReference>
<keyword evidence="1" id="KW-0472">Membrane</keyword>
<evidence type="ECO:0000313" key="3">
    <source>
        <dbReference type="Proteomes" id="UP000612585"/>
    </source>
</evidence>
<evidence type="ECO:0000313" key="2">
    <source>
        <dbReference type="EMBL" id="GIJ55908.1"/>
    </source>
</evidence>
<name>A0A8J3Z414_9ACTN</name>
<proteinExistence type="predicted"/>
<organism evidence="2 3">
    <name type="scientific">Virgisporangium aurantiacum</name>
    <dbReference type="NCBI Taxonomy" id="175570"/>
    <lineage>
        <taxon>Bacteria</taxon>
        <taxon>Bacillati</taxon>
        <taxon>Actinomycetota</taxon>
        <taxon>Actinomycetes</taxon>
        <taxon>Micromonosporales</taxon>
        <taxon>Micromonosporaceae</taxon>
        <taxon>Virgisporangium</taxon>
    </lineage>
</organism>
<comment type="caution">
    <text evidence="2">The sequence shown here is derived from an EMBL/GenBank/DDBJ whole genome shotgun (WGS) entry which is preliminary data.</text>
</comment>